<evidence type="ECO:0000313" key="1">
    <source>
        <dbReference type="EMBL" id="RYR18770.1"/>
    </source>
</evidence>
<reference evidence="1 2" key="1">
    <citation type="submission" date="2019-01" db="EMBL/GenBank/DDBJ databases">
        <title>Sequencing of cultivated peanut Arachis hypogaea provides insights into genome evolution and oil improvement.</title>
        <authorList>
            <person name="Chen X."/>
        </authorList>
    </citation>
    <scope>NUCLEOTIDE SEQUENCE [LARGE SCALE GENOMIC DNA]</scope>
    <source>
        <strain evidence="2">cv. Fuhuasheng</strain>
        <tissue evidence="1">Leaves</tissue>
    </source>
</reference>
<protein>
    <submittedName>
        <fullName evidence="1">Uncharacterized protein</fullName>
    </submittedName>
</protein>
<dbReference type="EMBL" id="SDMP01000013">
    <property type="protein sequence ID" value="RYR18770.1"/>
    <property type="molecule type" value="Genomic_DNA"/>
</dbReference>
<sequence>MVRVEGSNRNINRLNKTWHCAGTEDFECQASGGSTAGSVEEGFVLDEACMAVRPCPPDGTDGRPKDPPTVVPGIVLGLGCVGLDVPVTMPTMLGNTPRHHRHRWLYSALDVDRIAVAEQNQHEMKFVEEEEWGTCMSVVPFVCFNIVQFHHVDRVKRQFNGEQPVPGAPVNLDSKAVKVPNQNGKTLALGSLPPPSLGSQHFRFFLFPLSGTQVARHVVLILTGFSVRGLEQLAVGSLLAVVSALAIISPVATVSPSKVEHIIREQNIWEAYEILELFYEFILACVPIIERQKGKGDKDKLKSTAIHCLCREEKDVTFGEMEFENA</sequence>
<dbReference type="Gene3D" id="1.20.1260.60">
    <property type="entry name" value="Vacuolar protein sorting-associated protein Ist1"/>
    <property type="match status" value="1"/>
</dbReference>
<name>A0A444ZX20_ARAHY</name>
<gene>
    <name evidence="1" type="ORF">Ahy_B03g063381</name>
</gene>
<dbReference type="AlphaFoldDB" id="A0A444ZX20"/>
<dbReference type="Proteomes" id="UP000289738">
    <property type="component" value="Chromosome B03"/>
</dbReference>
<dbReference type="STRING" id="3818.A0A444ZX20"/>
<comment type="caution">
    <text evidence="1">The sequence shown here is derived from an EMBL/GenBank/DDBJ whole genome shotgun (WGS) entry which is preliminary data.</text>
</comment>
<dbReference type="InterPro" id="IPR042277">
    <property type="entry name" value="IST1-like"/>
</dbReference>
<proteinExistence type="predicted"/>
<keyword evidence="2" id="KW-1185">Reference proteome</keyword>
<accession>A0A444ZX20</accession>
<evidence type="ECO:0000313" key="2">
    <source>
        <dbReference type="Proteomes" id="UP000289738"/>
    </source>
</evidence>
<organism evidence="1 2">
    <name type="scientific">Arachis hypogaea</name>
    <name type="common">Peanut</name>
    <dbReference type="NCBI Taxonomy" id="3818"/>
    <lineage>
        <taxon>Eukaryota</taxon>
        <taxon>Viridiplantae</taxon>
        <taxon>Streptophyta</taxon>
        <taxon>Embryophyta</taxon>
        <taxon>Tracheophyta</taxon>
        <taxon>Spermatophyta</taxon>
        <taxon>Magnoliopsida</taxon>
        <taxon>eudicotyledons</taxon>
        <taxon>Gunneridae</taxon>
        <taxon>Pentapetalae</taxon>
        <taxon>rosids</taxon>
        <taxon>fabids</taxon>
        <taxon>Fabales</taxon>
        <taxon>Fabaceae</taxon>
        <taxon>Papilionoideae</taxon>
        <taxon>50 kb inversion clade</taxon>
        <taxon>dalbergioids sensu lato</taxon>
        <taxon>Dalbergieae</taxon>
        <taxon>Pterocarpus clade</taxon>
        <taxon>Arachis</taxon>
    </lineage>
</organism>